<comment type="caution">
    <text evidence="1">The sequence shown here is derived from an EMBL/GenBank/DDBJ whole genome shotgun (WGS) entry which is preliminary data.</text>
</comment>
<evidence type="ECO:0000313" key="2">
    <source>
        <dbReference type="Proteomes" id="UP000789525"/>
    </source>
</evidence>
<evidence type="ECO:0000313" key="1">
    <source>
        <dbReference type="EMBL" id="CAG8776176.1"/>
    </source>
</evidence>
<keyword evidence="2" id="KW-1185">Reference proteome</keyword>
<dbReference type="EMBL" id="CAJVPT010068228">
    <property type="protein sequence ID" value="CAG8776176.1"/>
    <property type="molecule type" value="Genomic_DNA"/>
</dbReference>
<organism evidence="1 2">
    <name type="scientific">Acaulospora colombiana</name>
    <dbReference type="NCBI Taxonomy" id="27376"/>
    <lineage>
        <taxon>Eukaryota</taxon>
        <taxon>Fungi</taxon>
        <taxon>Fungi incertae sedis</taxon>
        <taxon>Mucoromycota</taxon>
        <taxon>Glomeromycotina</taxon>
        <taxon>Glomeromycetes</taxon>
        <taxon>Diversisporales</taxon>
        <taxon>Acaulosporaceae</taxon>
        <taxon>Acaulospora</taxon>
    </lineage>
</organism>
<feature type="non-terminal residue" evidence="1">
    <location>
        <position position="116"/>
    </location>
</feature>
<protein>
    <submittedName>
        <fullName evidence="1">4705_t:CDS:1</fullName>
    </submittedName>
</protein>
<sequence length="116" mass="11908">VKEKQGGLARGGNNNSGGGRGRGGGRSRRDEERDRNLETFGEPGGVGMMGPGAYVGGYGGYRGKRRRGGPGARGSRGGAPKAIAVRVFSTSGNHVSSDKLEAAQWINPHSVGLEDG</sequence>
<reference evidence="1" key="1">
    <citation type="submission" date="2021-06" db="EMBL/GenBank/DDBJ databases">
        <authorList>
            <person name="Kallberg Y."/>
            <person name="Tangrot J."/>
            <person name="Rosling A."/>
        </authorList>
    </citation>
    <scope>NUCLEOTIDE SEQUENCE</scope>
    <source>
        <strain evidence="1">CL356</strain>
    </source>
</reference>
<gene>
    <name evidence="1" type="ORF">ACOLOM_LOCUS14099</name>
</gene>
<accession>A0ACA9R4Z6</accession>
<name>A0ACA9R4Z6_9GLOM</name>
<proteinExistence type="predicted"/>
<dbReference type="Proteomes" id="UP000789525">
    <property type="component" value="Unassembled WGS sequence"/>
</dbReference>
<feature type="non-terminal residue" evidence="1">
    <location>
        <position position="1"/>
    </location>
</feature>